<evidence type="ECO:0000256" key="6">
    <source>
        <dbReference type="ARBA" id="ARBA00022982"/>
    </source>
</evidence>
<dbReference type="GO" id="GO:0009055">
    <property type="term" value="F:electron transfer activity"/>
    <property type="evidence" value="ECO:0007669"/>
    <property type="project" value="InterPro"/>
</dbReference>
<evidence type="ECO:0000256" key="9">
    <source>
        <dbReference type="ARBA" id="ARBA00023136"/>
    </source>
</evidence>
<dbReference type="InParanoid" id="A0A397S1B1"/>
<dbReference type="Gene3D" id="1.10.15.40">
    <property type="entry name" value="Electron transport complex subunit B, putative Fe-S cluster"/>
    <property type="match status" value="1"/>
</dbReference>
<keyword evidence="2" id="KW-0004">4Fe-4S</keyword>
<evidence type="ECO:0000259" key="11">
    <source>
        <dbReference type="PROSITE" id="PS51656"/>
    </source>
</evidence>
<evidence type="ECO:0000256" key="2">
    <source>
        <dbReference type="ARBA" id="ARBA00022485"/>
    </source>
</evidence>
<keyword evidence="4" id="KW-0677">Repeat</keyword>
<evidence type="ECO:0000256" key="3">
    <source>
        <dbReference type="ARBA" id="ARBA00022723"/>
    </source>
</evidence>
<dbReference type="Pfam" id="PF04060">
    <property type="entry name" value="FeS"/>
    <property type="match status" value="1"/>
</dbReference>
<keyword evidence="8" id="KW-0411">Iron-sulfur</keyword>
<dbReference type="PANTHER" id="PTHR43560:SF1">
    <property type="entry name" value="ION-TRANSLOCATING OXIDOREDUCTASE COMPLEX SUBUNIT B"/>
    <property type="match status" value="1"/>
</dbReference>
<dbReference type="AlphaFoldDB" id="A0A397S1B1"/>
<dbReference type="GO" id="GO:0046872">
    <property type="term" value="F:metal ion binding"/>
    <property type="evidence" value="ECO:0007669"/>
    <property type="project" value="UniProtKB-KW"/>
</dbReference>
<comment type="caution">
    <text evidence="12">The sequence shown here is derived from an EMBL/GenBank/DDBJ whole genome shotgun (WGS) entry which is preliminary data.</text>
</comment>
<dbReference type="OrthoDB" id="9789936at2"/>
<name>A0A397S1B1_9MOLU</name>
<gene>
    <name evidence="12" type="ORF">EI71_00507</name>
</gene>
<keyword evidence="5" id="KW-1278">Translocase</keyword>
<dbReference type="InterPro" id="IPR007202">
    <property type="entry name" value="4Fe-4S_dom"/>
</dbReference>
<dbReference type="NCBIfam" id="TIGR01944">
    <property type="entry name" value="rnfB"/>
    <property type="match status" value="1"/>
</dbReference>
<protein>
    <submittedName>
        <fullName evidence="12">Electron transport complex protein RnfB</fullName>
    </submittedName>
</protein>
<keyword evidence="7" id="KW-0408">Iron</keyword>
<keyword evidence="3" id="KW-0479">Metal-binding</keyword>
<dbReference type="EMBL" id="QXEV01000003">
    <property type="protein sequence ID" value="RIA78195.1"/>
    <property type="molecule type" value="Genomic_DNA"/>
</dbReference>
<reference evidence="12 13" key="1">
    <citation type="submission" date="2018-08" db="EMBL/GenBank/DDBJ databases">
        <title>Genomic Encyclopedia of Archaeal and Bacterial Type Strains, Phase II (KMG-II): from individual species to whole genera.</title>
        <authorList>
            <person name="Goeker M."/>
        </authorList>
    </citation>
    <scope>NUCLEOTIDE SEQUENCE [LARGE SCALE GENOMIC DNA]</scope>
    <source>
        <strain evidence="12 13">ATCC 27112</strain>
    </source>
</reference>
<evidence type="ECO:0000256" key="10">
    <source>
        <dbReference type="SAM" id="MobiDB-lite"/>
    </source>
</evidence>
<evidence type="ECO:0000313" key="12">
    <source>
        <dbReference type="EMBL" id="RIA78195.1"/>
    </source>
</evidence>
<dbReference type="RefSeq" id="WP_119015673.1">
    <property type="nucleotide sequence ID" value="NZ_QXEV01000003.1"/>
</dbReference>
<organism evidence="12 13">
    <name type="scientific">Anaeroplasma bactoclasticum</name>
    <dbReference type="NCBI Taxonomy" id="2088"/>
    <lineage>
        <taxon>Bacteria</taxon>
        <taxon>Bacillati</taxon>
        <taxon>Mycoplasmatota</taxon>
        <taxon>Mollicutes</taxon>
        <taxon>Anaeroplasmatales</taxon>
        <taxon>Anaeroplasmataceae</taxon>
        <taxon>Anaeroplasma</taxon>
    </lineage>
</organism>
<dbReference type="PANTHER" id="PTHR43560">
    <property type="entry name" value="ION-TRANSLOCATING OXIDOREDUCTASE COMPLEX SUBUNIT B"/>
    <property type="match status" value="1"/>
</dbReference>
<dbReference type="PROSITE" id="PS51656">
    <property type="entry name" value="4FE4S"/>
    <property type="match status" value="1"/>
</dbReference>
<dbReference type="InterPro" id="IPR050395">
    <property type="entry name" value="4Fe4S_Ferredoxin_RnfB"/>
</dbReference>
<evidence type="ECO:0000256" key="8">
    <source>
        <dbReference type="ARBA" id="ARBA00023014"/>
    </source>
</evidence>
<evidence type="ECO:0000256" key="1">
    <source>
        <dbReference type="ARBA" id="ARBA00022448"/>
    </source>
</evidence>
<sequence>MELLWAVLILAGLGLILGLGLAVASKIFHVEQDTRIEDITKILPNANCGACGYPGCQGFAEAIVTGAAESLSQCKPGAKAGKPEEIREYLDKNPNPDGSINPIKIK</sequence>
<keyword evidence="6" id="KW-0249">Electron transport</keyword>
<feature type="domain" description="4Fe-4S" evidence="11">
    <location>
        <begin position="31"/>
        <end position="91"/>
    </location>
</feature>
<evidence type="ECO:0000256" key="7">
    <source>
        <dbReference type="ARBA" id="ARBA00023004"/>
    </source>
</evidence>
<evidence type="ECO:0000256" key="4">
    <source>
        <dbReference type="ARBA" id="ARBA00022737"/>
    </source>
</evidence>
<keyword evidence="13" id="KW-1185">Reference proteome</keyword>
<dbReference type="Proteomes" id="UP000266506">
    <property type="component" value="Unassembled WGS sequence"/>
</dbReference>
<evidence type="ECO:0000256" key="5">
    <source>
        <dbReference type="ARBA" id="ARBA00022967"/>
    </source>
</evidence>
<dbReference type="InterPro" id="IPR010207">
    <property type="entry name" value="Elect_transpt_cplx_RnfB/RsxB"/>
</dbReference>
<keyword evidence="1" id="KW-0813">Transport</keyword>
<feature type="region of interest" description="Disordered" evidence="10">
    <location>
        <begin position="86"/>
        <end position="106"/>
    </location>
</feature>
<keyword evidence="9" id="KW-0472">Membrane</keyword>
<proteinExistence type="predicted"/>
<evidence type="ECO:0000313" key="13">
    <source>
        <dbReference type="Proteomes" id="UP000266506"/>
    </source>
</evidence>
<dbReference type="GO" id="GO:0051539">
    <property type="term" value="F:4 iron, 4 sulfur cluster binding"/>
    <property type="evidence" value="ECO:0007669"/>
    <property type="project" value="UniProtKB-KW"/>
</dbReference>
<accession>A0A397S1B1</accession>